<accession>A0ACB6ZTS4</accession>
<sequence>MLWTPILALLLLPLTLVSATLETDHDKLVKLAAAGNGVIKLDENTFSLLTHPKRTWSAAIQFTAMDKRRRCNPCREFGPAWDTVAKAWTKTPTEHRNSHFFATIDFDNAQSVFQRLNLMSAPVVSVYPAAEGPRKPASGRTDPAKYDFSSGFDPAPLAEQLSHHTPIPIPYRAPINWGKIGTIAIFAAASLLFARFCKPVLTGRLVWVVMTVVPSLAFMGGLMFVQIRGSPWQMPNGQWMAQGYSNQLGKEVQMIAIIYGSLAGAFLALVLVTPYVSPARQRVQIYTLVLIIAFTYSSLLSLFRFKNRGRYSKPVPPTSR</sequence>
<keyword evidence="2" id="KW-1185">Reference proteome</keyword>
<name>A0ACB6ZTS4_THEGA</name>
<reference evidence="1" key="2">
    <citation type="journal article" date="2020" name="Nat. Commun.">
        <title>Large-scale genome sequencing of mycorrhizal fungi provides insights into the early evolution of symbiotic traits.</title>
        <authorList>
            <person name="Miyauchi S."/>
            <person name="Kiss E."/>
            <person name="Kuo A."/>
            <person name="Drula E."/>
            <person name="Kohler A."/>
            <person name="Sanchez-Garcia M."/>
            <person name="Morin E."/>
            <person name="Andreopoulos B."/>
            <person name="Barry K.W."/>
            <person name="Bonito G."/>
            <person name="Buee M."/>
            <person name="Carver A."/>
            <person name="Chen C."/>
            <person name="Cichocki N."/>
            <person name="Clum A."/>
            <person name="Culley D."/>
            <person name="Crous P.W."/>
            <person name="Fauchery L."/>
            <person name="Girlanda M."/>
            <person name="Hayes R.D."/>
            <person name="Keri Z."/>
            <person name="LaButti K."/>
            <person name="Lipzen A."/>
            <person name="Lombard V."/>
            <person name="Magnuson J."/>
            <person name="Maillard F."/>
            <person name="Murat C."/>
            <person name="Nolan M."/>
            <person name="Ohm R.A."/>
            <person name="Pangilinan J."/>
            <person name="Pereira M.F."/>
            <person name="Perotto S."/>
            <person name="Peter M."/>
            <person name="Pfister S."/>
            <person name="Riley R."/>
            <person name="Sitrit Y."/>
            <person name="Stielow J.B."/>
            <person name="Szollosi G."/>
            <person name="Zifcakova L."/>
            <person name="Stursova M."/>
            <person name="Spatafora J.W."/>
            <person name="Tedersoo L."/>
            <person name="Vaario L.M."/>
            <person name="Yamada A."/>
            <person name="Yan M."/>
            <person name="Wang P."/>
            <person name="Xu J."/>
            <person name="Bruns T."/>
            <person name="Baldrian P."/>
            <person name="Vilgalys R."/>
            <person name="Dunand C."/>
            <person name="Henrissat B."/>
            <person name="Grigoriev I.V."/>
            <person name="Hibbett D."/>
            <person name="Nagy L.G."/>
            <person name="Martin F.M."/>
        </authorList>
    </citation>
    <scope>NUCLEOTIDE SEQUENCE</scope>
    <source>
        <strain evidence="1">P2</strain>
    </source>
</reference>
<dbReference type="EMBL" id="MU117966">
    <property type="protein sequence ID" value="KAF9652873.1"/>
    <property type="molecule type" value="Genomic_DNA"/>
</dbReference>
<protein>
    <submittedName>
        <fullName evidence="1">Oligosaccharyl transferase subunit OST3/OST6 family</fullName>
    </submittedName>
</protein>
<keyword evidence="1" id="KW-0808">Transferase</keyword>
<reference evidence="1" key="1">
    <citation type="submission" date="2019-10" db="EMBL/GenBank/DDBJ databases">
        <authorList>
            <consortium name="DOE Joint Genome Institute"/>
            <person name="Kuo A."/>
            <person name="Miyauchi S."/>
            <person name="Kiss E."/>
            <person name="Drula E."/>
            <person name="Kohler A."/>
            <person name="Sanchez-Garcia M."/>
            <person name="Andreopoulos B."/>
            <person name="Barry K.W."/>
            <person name="Bonito G."/>
            <person name="Buee M."/>
            <person name="Carver A."/>
            <person name="Chen C."/>
            <person name="Cichocki N."/>
            <person name="Clum A."/>
            <person name="Culley D."/>
            <person name="Crous P.W."/>
            <person name="Fauchery L."/>
            <person name="Girlanda M."/>
            <person name="Hayes R."/>
            <person name="Keri Z."/>
            <person name="Labutti K."/>
            <person name="Lipzen A."/>
            <person name="Lombard V."/>
            <person name="Magnuson J."/>
            <person name="Maillard F."/>
            <person name="Morin E."/>
            <person name="Murat C."/>
            <person name="Nolan M."/>
            <person name="Ohm R."/>
            <person name="Pangilinan J."/>
            <person name="Pereira M."/>
            <person name="Perotto S."/>
            <person name="Peter M."/>
            <person name="Riley R."/>
            <person name="Sitrit Y."/>
            <person name="Stielow B."/>
            <person name="Szollosi G."/>
            <person name="Zifcakova L."/>
            <person name="Stursova M."/>
            <person name="Spatafora J.W."/>
            <person name="Tedersoo L."/>
            <person name="Vaario L.-M."/>
            <person name="Yamada A."/>
            <person name="Yan M."/>
            <person name="Wang P."/>
            <person name="Xu J."/>
            <person name="Bruns T."/>
            <person name="Baldrian P."/>
            <person name="Vilgalys R."/>
            <person name="Henrissat B."/>
            <person name="Grigoriev I.V."/>
            <person name="Hibbett D."/>
            <person name="Nagy L.G."/>
            <person name="Martin F.M."/>
        </authorList>
    </citation>
    <scope>NUCLEOTIDE SEQUENCE</scope>
    <source>
        <strain evidence="1">P2</strain>
    </source>
</reference>
<dbReference type="Proteomes" id="UP000886501">
    <property type="component" value="Unassembled WGS sequence"/>
</dbReference>
<evidence type="ECO:0000313" key="1">
    <source>
        <dbReference type="EMBL" id="KAF9652873.1"/>
    </source>
</evidence>
<gene>
    <name evidence="1" type="ORF">BDM02DRAFT_3088302</name>
</gene>
<comment type="caution">
    <text evidence="1">The sequence shown here is derived from an EMBL/GenBank/DDBJ whole genome shotgun (WGS) entry which is preliminary data.</text>
</comment>
<evidence type="ECO:0000313" key="2">
    <source>
        <dbReference type="Proteomes" id="UP000886501"/>
    </source>
</evidence>
<organism evidence="1 2">
    <name type="scientific">Thelephora ganbajun</name>
    <name type="common">Ganba fungus</name>
    <dbReference type="NCBI Taxonomy" id="370292"/>
    <lineage>
        <taxon>Eukaryota</taxon>
        <taxon>Fungi</taxon>
        <taxon>Dikarya</taxon>
        <taxon>Basidiomycota</taxon>
        <taxon>Agaricomycotina</taxon>
        <taxon>Agaricomycetes</taxon>
        <taxon>Thelephorales</taxon>
        <taxon>Thelephoraceae</taxon>
        <taxon>Thelephora</taxon>
    </lineage>
</organism>
<proteinExistence type="predicted"/>